<feature type="coiled-coil region" evidence="1">
    <location>
        <begin position="80"/>
        <end position="114"/>
    </location>
</feature>
<keyword evidence="1" id="KW-0175">Coiled coil</keyword>
<proteinExistence type="predicted"/>
<name>A0ABD2PAA5_9CUCU</name>
<reference evidence="2 3" key="1">
    <citation type="journal article" date="2021" name="BMC Biol.">
        <title>Horizontally acquired antibacterial genes associated with adaptive radiation of ladybird beetles.</title>
        <authorList>
            <person name="Li H.S."/>
            <person name="Tang X.F."/>
            <person name="Huang Y.H."/>
            <person name="Xu Z.Y."/>
            <person name="Chen M.L."/>
            <person name="Du X.Y."/>
            <person name="Qiu B.Y."/>
            <person name="Chen P.T."/>
            <person name="Zhang W."/>
            <person name="Slipinski A."/>
            <person name="Escalona H.E."/>
            <person name="Waterhouse R.M."/>
            <person name="Zwick A."/>
            <person name="Pang H."/>
        </authorList>
    </citation>
    <scope>NUCLEOTIDE SEQUENCE [LARGE SCALE GENOMIC DNA]</scope>
    <source>
        <strain evidence="2">SYSU2018</strain>
    </source>
</reference>
<evidence type="ECO:0000256" key="1">
    <source>
        <dbReference type="SAM" id="Coils"/>
    </source>
</evidence>
<evidence type="ECO:0000313" key="2">
    <source>
        <dbReference type="EMBL" id="KAL3287863.1"/>
    </source>
</evidence>
<protein>
    <submittedName>
        <fullName evidence="2">Uncharacterized protein</fullName>
    </submittedName>
</protein>
<evidence type="ECO:0000313" key="3">
    <source>
        <dbReference type="Proteomes" id="UP001516400"/>
    </source>
</evidence>
<dbReference type="Proteomes" id="UP001516400">
    <property type="component" value="Unassembled WGS sequence"/>
</dbReference>
<gene>
    <name evidence="2" type="ORF">HHI36_002320</name>
</gene>
<organism evidence="2 3">
    <name type="scientific">Cryptolaemus montrouzieri</name>
    <dbReference type="NCBI Taxonomy" id="559131"/>
    <lineage>
        <taxon>Eukaryota</taxon>
        <taxon>Metazoa</taxon>
        <taxon>Ecdysozoa</taxon>
        <taxon>Arthropoda</taxon>
        <taxon>Hexapoda</taxon>
        <taxon>Insecta</taxon>
        <taxon>Pterygota</taxon>
        <taxon>Neoptera</taxon>
        <taxon>Endopterygota</taxon>
        <taxon>Coleoptera</taxon>
        <taxon>Polyphaga</taxon>
        <taxon>Cucujiformia</taxon>
        <taxon>Coccinelloidea</taxon>
        <taxon>Coccinellidae</taxon>
        <taxon>Scymninae</taxon>
        <taxon>Scymnini</taxon>
        <taxon>Cryptolaemus</taxon>
    </lineage>
</organism>
<accession>A0ABD2PAA5</accession>
<comment type="caution">
    <text evidence="2">The sequence shown here is derived from an EMBL/GenBank/DDBJ whole genome shotgun (WGS) entry which is preliminary data.</text>
</comment>
<dbReference type="EMBL" id="JABFTP020000185">
    <property type="protein sequence ID" value="KAL3287863.1"/>
    <property type="molecule type" value="Genomic_DNA"/>
</dbReference>
<dbReference type="AlphaFoldDB" id="A0ABD2PAA5"/>
<sequence length="119" mass="14312">MNDCEDERSLMCCVKKPFKNYVGINCLGVYHESCIERLKNLKLLRGYKVECCEKEEMQGNLLRENQTLKNIIQNEFEEECRKLLEENCRFKDELENLKEELNLKDRQLEDVEEKMRTRG</sequence>
<keyword evidence="3" id="KW-1185">Reference proteome</keyword>